<dbReference type="EMBL" id="GBRH01276457">
    <property type="protein sequence ID" value="JAD21438.1"/>
    <property type="molecule type" value="Transcribed_RNA"/>
</dbReference>
<dbReference type="AlphaFoldDB" id="A0A0A8Y8A1"/>
<evidence type="ECO:0000313" key="1">
    <source>
        <dbReference type="EMBL" id="JAD21438.1"/>
    </source>
</evidence>
<protein>
    <submittedName>
        <fullName evidence="1">Uncharacterized protein</fullName>
    </submittedName>
</protein>
<sequence>MGSTPLTIIWKGSGFGCRVQLKEILQNCIIFHK</sequence>
<organism evidence="1">
    <name type="scientific">Arundo donax</name>
    <name type="common">Giant reed</name>
    <name type="synonym">Donax arundinaceus</name>
    <dbReference type="NCBI Taxonomy" id="35708"/>
    <lineage>
        <taxon>Eukaryota</taxon>
        <taxon>Viridiplantae</taxon>
        <taxon>Streptophyta</taxon>
        <taxon>Embryophyta</taxon>
        <taxon>Tracheophyta</taxon>
        <taxon>Spermatophyta</taxon>
        <taxon>Magnoliopsida</taxon>
        <taxon>Liliopsida</taxon>
        <taxon>Poales</taxon>
        <taxon>Poaceae</taxon>
        <taxon>PACMAD clade</taxon>
        <taxon>Arundinoideae</taxon>
        <taxon>Arundineae</taxon>
        <taxon>Arundo</taxon>
    </lineage>
</organism>
<name>A0A0A8Y8A1_ARUDO</name>
<reference evidence="1" key="2">
    <citation type="journal article" date="2015" name="Data Brief">
        <title>Shoot transcriptome of the giant reed, Arundo donax.</title>
        <authorList>
            <person name="Barrero R.A."/>
            <person name="Guerrero F.D."/>
            <person name="Moolhuijzen P."/>
            <person name="Goolsby J.A."/>
            <person name="Tidwell J."/>
            <person name="Bellgard S.E."/>
            <person name="Bellgard M.I."/>
        </authorList>
    </citation>
    <scope>NUCLEOTIDE SEQUENCE</scope>
    <source>
        <tissue evidence="1">Shoot tissue taken approximately 20 cm above the soil surface</tissue>
    </source>
</reference>
<accession>A0A0A8Y8A1</accession>
<proteinExistence type="predicted"/>
<reference evidence="1" key="1">
    <citation type="submission" date="2014-09" db="EMBL/GenBank/DDBJ databases">
        <authorList>
            <person name="Magalhaes I.L.F."/>
            <person name="Oliveira U."/>
            <person name="Santos F.R."/>
            <person name="Vidigal T.H.D.A."/>
            <person name="Brescovit A.D."/>
            <person name="Santos A.J."/>
        </authorList>
    </citation>
    <scope>NUCLEOTIDE SEQUENCE</scope>
    <source>
        <tissue evidence="1">Shoot tissue taken approximately 20 cm above the soil surface</tissue>
    </source>
</reference>